<dbReference type="SUPFAM" id="SSF48452">
    <property type="entry name" value="TPR-like"/>
    <property type="match status" value="3"/>
</dbReference>
<proteinExistence type="predicted"/>
<dbReference type="SMART" id="SM00671">
    <property type="entry name" value="SEL1"/>
    <property type="match status" value="8"/>
</dbReference>
<dbReference type="Gene3D" id="1.25.40.10">
    <property type="entry name" value="Tetratricopeptide repeat domain"/>
    <property type="match status" value="8"/>
</dbReference>
<dbReference type="PANTHER" id="PTHR44523:SF1">
    <property type="entry name" value="TETRATRICOPEPTIDE REPEAT PROTEIN 13"/>
    <property type="match status" value="1"/>
</dbReference>
<dbReference type="Proteomes" id="UP000475862">
    <property type="component" value="Unassembled WGS sequence"/>
</dbReference>
<dbReference type="InterPro" id="IPR011990">
    <property type="entry name" value="TPR-like_helical_dom_sf"/>
</dbReference>
<name>A0A6G0UAT9_APHGL</name>
<keyword evidence="2" id="KW-1185">Reference proteome</keyword>
<dbReference type="AlphaFoldDB" id="A0A6G0UAT9"/>
<dbReference type="Pfam" id="PF13181">
    <property type="entry name" value="TPR_8"/>
    <property type="match status" value="8"/>
</dbReference>
<comment type="caution">
    <text evidence="1">The sequence shown here is derived from an EMBL/GenBank/DDBJ whole genome shotgun (WGS) entry which is preliminary data.</text>
</comment>
<gene>
    <name evidence="1" type="ORF">AGLY_001282</name>
</gene>
<organism evidence="1 2">
    <name type="scientific">Aphis glycines</name>
    <name type="common">Soybean aphid</name>
    <dbReference type="NCBI Taxonomy" id="307491"/>
    <lineage>
        <taxon>Eukaryota</taxon>
        <taxon>Metazoa</taxon>
        <taxon>Ecdysozoa</taxon>
        <taxon>Arthropoda</taxon>
        <taxon>Hexapoda</taxon>
        <taxon>Insecta</taxon>
        <taxon>Pterygota</taxon>
        <taxon>Neoptera</taxon>
        <taxon>Paraneoptera</taxon>
        <taxon>Hemiptera</taxon>
        <taxon>Sternorrhyncha</taxon>
        <taxon>Aphidomorpha</taxon>
        <taxon>Aphidoidea</taxon>
        <taxon>Aphididae</taxon>
        <taxon>Aphidini</taxon>
        <taxon>Aphis</taxon>
        <taxon>Aphis</taxon>
    </lineage>
</organism>
<dbReference type="InterPro" id="IPR019734">
    <property type="entry name" value="TPR_rpt"/>
</dbReference>
<dbReference type="SMART" id="SM00028">
    <property type="entry name" value="TPR"/>
    <property type="match status" value="9"/>
</dbReference>
<dbReference type="InterPro" id="IPR006597">
    <property type="entry name" value="Sel1-like"/>
</dbReference>
<evidence type="ECO:0000313" key="1">
    <source>
        <dbReference type="EMBL" id="KAE9545739.1"/>
    </source>
</evidence>
<dbReference type="PANTHER" id="PTHR44523">
    <property type="entry name" value="TETRATRICOPEPTIDE REPEAT PROTEIN 13"/>
    <property type="match status" value="1"/>
</dbReference>
<protein>
    <submittedName>
        <fullName evidence="1">Uncharacterized protein</fullName>
    </submittedName>
</protein>
<evidence type="ECO:0000313" key="2">
    <source>
        <dbReference type="Proteomes" id="UP000475862"/>
    </source>
</evidence>
<accession>A0A6G0UAT9</accession>
<reference evidence="1 2" key="1">
    <citation type="submission" date="2019-08" db="EMBL/GenBank/DDBJ databases">
        <title>The genome of the soybean aphid Biotype 1, its phylome, world population structure and adaptation to the North American continent.</title>
        <authorList>
            <person name="Giordano R."/>
            <person name="Donthu R.K."/>
            <person name="Hernandez A.G."/>
            <person name="Wright C.L."/>
            <person name="Zimin A.V."/>
        </authorList>
    </citation>
    <scope>NUCLEOTIDE SEQUENCE [LARGE SCALE GENOMIC DNA]</scope>
    <source>
        <tissue evidence="1">Whole aphids</tissue>
    </source>
</reference>
<sequence>MLNINLRLPRKVLKTITSCHQNKISMSIKTYVKSLKKLPDDMDINLELALIYYRNLKSFHEAENCFKKSIKLNSKREDLYKKLFAKFQKLKNHINASDTFMSLENSRNAFTTDRYMLKPAITSCHQNKISMSIKTYVKSLKKLPDDMDINLELALIYYRNLKSFHEAENCFKKSIKLNSKREDLYKKLFAKFQKLKNHINASDTFMSLGKTQGMHLLLIAITSCHQDKISMSIKTYVKSLKKLPDDMDINLELALIYYRNLKSFHEAENCFKKSIKLNSKREDLYKKLFAKFQKLKNHINASDTFMSLENSRNAFTTDRYMLKPAITSCHQDKISMSIKTYVKSLKKLPDDMDINLELALIYYRNLKSFHEAENCFKKSIKLNSKREDLYKKLFAKFQKLKNHINASDTFIVVGLPRKVLKTITSCHQDKISMSIKTYVKSLKKLPDDMDINLELALIYYRNLKSFHEAENCFKKSIKLNSKREDLYKKLLAKFQKLKNHINASDTFMSLENSRNAFTTDRYMLKPAITSCHQNKISMSIKTYVKSLKKLPDDMDINLELALIYYRNLKSFHEAENCFKKSIKLNSKREDLYKKLFAKFQKLKNHINASDTFIVVGLPRKVLKTITSCHQDKISMSIKTYVKSLKKLPDDMDINLELALIYYRNLKSFHEAENCFKKSIKLNSKREDLYKKLLAKFQKLKNHINASDTFMSLENSRNAFTTDRYMLKPAVTSCHQDKISMSIKTYVKSLKKLPDDMDINLELALIYYRNLKSFHEAENCFKKSIKLNSKREDLYKKLFAKFQKKLKECIYYYAKYSTTSLFSMLDFKRWSHNHHVAAEFGSSTLRGTLHFLGELIGCSVGLSSPVAPIGFMVDVGWSTQGILLPLFRFQLRLVIGLLSHRTSIGLSISSVEESPLNFIELAFSKSSGLIDVNGISSERYRKDEENPGLLG</sequence>
<dbReference type="EMBL" id="VYZN01000001">
    <property type="protein sequence ID" value="KAE9545739.1"/>
    <property type="molecule type" value="Genomic_DNA"/>
</dbReference>